<evidence type="ECO:0000256" key="7">
    <source>
        <dbReference type="ARBA" id="ARBA00022842"/>
    </source>
</evidence>
<comment type="catalytic activity">
    <reaction evidence="9">
        <text>(7R,8S)-7,8-diammoniononanoate + CO2 + ATP = (4R,5S)-dethiobiotin + ADP + phosphate + 3 H(+)</text>
        <dbReference type="Rhea" id="RHEA:15805"/>
        <dbReference type="ChEBI" id="CHEBI:15378"/>
        <dbReference type="ChEBI" id="CHEBI:16526"/>
        <dbReference type="ChEBI" id="CHEBI:30616"/>
        <dbReference type="ChEBI" id="CHEBI:43474"/>
        <dbReference type="ChEBI" id="CHEBI:149469"/>
        <dbReference type="ChEBI" id="CHEBI:149473"/>
        <dbReference type="ChEBI" id="CHEBI:456216"/>
        <dbReference type="EC" id="6.3.3.3"/>
    </reaction>
</comment>
<sequence>MKGLFVTATDTEVGKTVVTGGLAAALKARGYRVGIVKPVQSGHPADHPNGDAMRLKWLAELSHAPEEIVPYAFHAPVAPWIAARREGKMIDQNRILAHVRRIASSVDILLVEGAGGLMVPLGKDWSIADLARAIGFPLLIVARPHLGTVNHTVMTVQTARSYGLHPVGVVLNGYRIEETDPSIADNPAMIELFGKIPVLGRLPWLNEITPEGLRHAVEKNFDLNRLLRLLGWEESVL</sequence>
<dbReference type="GO" id="GO:0004141">
    <property type="term" value="F:dethiobiotin synthase activity"/>
    <property type="evidence" value="ECO:0007669"/>
    <property type="project" value="UniProtKB-UniRule"/>
</dbReference>
<keyword evidence="6 9" id="KW-0067">ATP-binding</keyword>
<dbReference type="PANTHER" id="PTHR43210:SF2">
    <property type="entry name" value="ATP-DEPENDENT DETHIOBIOTIN SYNTHETASE BIOD 2"/>
    <property type="match status" value="1"/>
</dbReference>
<dbReference type="InterPro" id="IPR027417">
    <property type="entry name" value="P-loop_NTPase"/>
</dbReference>
<dbReference type="GO" id="GO:0009102">
    <property type="term" value="P:biotin biosynthetic process"/>
    <property type="evidence" value="ECO:0007669"/>
    <property type="project" value="UniProtKB-UniRule"/>
</dbReference>
<accession>A0A1Y3PK00</accession>
<keyword evidence="4 9" id="KW-0547">Nucleotide-binding</keyword>
<comment type="cofactor">
    <cofactor evidence="9">
        <name>Mg(2+)</name>
        <dbReference type="ChEBI" id="CHEBI:18420"/>
    </cofactor>
</comment>
<gene>
    <name evidence="9" type="primary">bioD</name>
    <name evidence="10" type="ORF">BAA01_06790</name>
</gene>
<dbReference type="EMBL" id="LZRT01000090">
    <property type="protein sequence ID" value="OUM86447.1"/>
    <property type="molecule type" value="Genomic_DNA"/>
</dbReference>
<organism evidence="10 11">
    <name type="scientific">Bacillus thermozeamaize</name>
    <dbReference type="NCBI Taxonomy" id="230954"/>
    <lineage>
        <taxon>Bacteria</taxon>
        <taxon>Bacillati</taxon>
        <taxon>Bacillota</taxon>
        <taxon>Bacilli</taxon>
        <taxon>Bacillales</taxon>
        <taxon>Bacillaceae</taxon>
        <taxon>Bacillus</taxon>
    </lineage>
</organism>
<feature type="binding site" evidence="9">
    <location>
        <position position="112"/>
    </location>
    <ligand>
        <name>Mg(2+)</name>
        <dbReference type="ChEBI" id="CHEBI:18420"/>
    </ligand>
</feature>
<dbReference type="PANTHER" id="PTHR43210">
    <property type="entry name" value="DETHIOBIOTIN SYNTHETASE"/>
    <property type="match status" value="1"/>
</dbReference>
<feature type="active site" evidence="9">
    <location>
        <position position="37"/>
    </location>
</feature>
<dbReference type="GO" id="GO:0005524">
    <property type="term" value="F:ATP binding"/>
    <property type="evidence" value="ECO:0007669"/>
    <property type="project" value="UniProtKB-UniRule"/>
</dbReference>
<feature type="binding site" evidence="9">
    <location>
        <position position="51"/>
    </location>
    <ligand>
        <name>ATP</name>
        <dbReference type="ChEBI" id="CHEBI:30616"/>
    </ligand>
</feature>
<protein>
    <recommendedName>
        <fullName evidence="9">ATP-dependent dethiobiotin synthetase BioD</fullName>
        <ecNumber evidence="9">6.3.3.3</ecNumber>
    </recommendedName>
    <alternativeName>
        <fullName evidence="9">DTB synthetase</fullName>
        <shortName evidence="9">DTBS</shortName>
    </alternativeName>
    <alternativeName>
        <fullName evidence="9">Dethiobiotin synthase</fullName>
    </alternativeName>
</protein>
<dbReference type="CDD" id="cd03109">
    <property type="entry name" value="DTBS"/>
    <property type="match status" value="1"/>
</dbReference>
<evidence type="ECO:0000313" key="10">
    <source>
        <dbReference type="EMBL" id="OUM86447.1"/>
    </source>
</evidence>
<feature type="binding site" evidence="9">
    <location>
        <begin position="203"/>
        <end position="205"/>
    </location>
    <ligand>
        <name>ATP</name>
        <dbReference type="ChEBI" id="CHEBI:30616"/>
    </ligand>
</feature>
<dbReference type="NCBIfam" id="TIGR00347">
    <property type="entry name" value="bioD"/>
    <property type="match status" value="1"/>
</dbReference>
<comment type="similarity">
    <text evidence="9">Belongs to the dethiobiotin synthetase family.</text>
</comment>
<evidence type="ECO:0000256" key="2">
    <source>
        <dbReference type="ARBA" id="ARBA00022598"/>
    </source>
</evidence>
<evidence type="ECO:0000256" key="8">
    <source>
        <dbReference type="ARBA" id="ARBA00047386"/>
    </source>
</evidence>
<comment type="subcellular location">
    <subcellularLocation>
        <location evidence="9">Cytoplasm</location>
    </subcellularLocation>
</comment>
<keyword evidence="3 9" id="KW-0479">Metal-binding</keyword>
<comment type="caution">
    <text evidence="10">The sequence shown here is derived from an EMBL/GenBank/DDBJ whole genome shotgun (WGS) entry which is preliminary data.</text>
</comment>
<dbReference type="SUPFAM" id="SSF52540">
    <property type="entry name" value="P-loop containing nucleoside triphosphate hydrolases"/>
    <property type="match status" value="1"/>
</dbReference>
<dbReference type="Gene3D" id="3.40.50.300">
    <property type="entry name" value="P-loop containing nucleotide triphosphate hydrolases"/>
    <property type="match status" value="1"/>
</dbReference>
<dbReference type="EC" id="6.3.3.3" evidence="9"/>
<dbReference type="PIRSF" id="PIRSF006755">
    <property type="entry name" value="DTB_synth"/>
    <property type="match status" value="1"/>
</dbReference>
<keyword evidence="1 9" id="KW-0963">Cytoplasm</keyword>
<comment type="function">
    <text evidence="9">Catalyzes a mechanistically unusual reaction, the ATP-dependent insertion of CO2 between the N7 and N8 nitrogen atoms of 7,8-diaminopelargonic acid (DAPA, also called 7,8-diammoniononanoate) to form a ureido ring.</text>
</comment>
<proteinExistence type="inferred from homology"/>
<keyword evidence="7 9" id="KW-0460">Magnesium</keyword>
<evidence type="ECO:0000256" key="4">
    <source>
        <dbReference type="ARBA" id="ARBA00022741"/>
    </source>
</evidence>
<evidence type="ECO:0000256" key="9">
    <source>
        <dbReference type="HAMAP-Rule" id="MF_00336"/>
    </source>
</evidence>
<feature type="binding site" evidence="9">
    <location>
        <position position="41"/>
    </location>
    <ligand>
        <name>substrate</name>
    </ligand>
</feature>
<feature type="binding site" evidence="9">
    <location>
        <position position="51"/>
    </location>
    <ligand>
        <name>Mg(2+)</name>
        <dbReference type="ChEBI" id="CHEBI:18420"/>
    </ligand>
</feature>
<comment type="pathway">
    <text evidence="9">Cofactor biosynthesis; biotin biosynthesis; biotin from 7,8-diaminononanoate: step 1/2.</text>
</comment>
<dbReference type="GO" id="GO:0000287">
    <property type="term" value="F:magnesium ion binding"/>
    <property type="evidence" value="ECO:0007669"/>
    <property type="project" value="UniProtKB-UniRule"/>
</dbReference>
<keyword evidence="5 9" id="KW-0093">Biotin biosynthesis</keyword>
<feature type="binding site" evidence="9">
    <location>
        <begin position="12"/>
        <end position="17"/>
    </location>
    <ligand>
        <name>ATP</name>
        <dbReference type="ChEBI" id="CHEBI:30616"/>
    </ligand>
</feature>
<dbReference type="InterPro" id="IPR004472">
    <property type="entry name" value="DTB_synth_BioD"/>
</dbReference>
<evidence type="ECO:0000256" key="6">
    <source>
        <dbReference type="ARBA" id="ARBA00022840"/>
    </source>
</evidence>
<comment type="catalytic activity">
    <reaction evidence="8">
        <text>(7R,8S)-8-amino-7-(carboxyamino)nonanoate + ATP = (4R,5S)-dethiobiotin + ADP + phosphate + H(+)</text>
        <dbReference type="Rhea" id="RHEA:63684"/>
        <dbReference type="ChEBI" id="CHEBI:15378"/>
        <dbReference type="ChEBI" id="CHEBI:30616"/>
        <dbReference type="ChEBI" id="CHEBI:43474"/>
        <dbReference type="ChEBI" id="CHEBI:149470"/>
        <dbReference type="ChEBI" id="CHEBI:149473"/>
        <dbReference type="ChEBI" id="CHEBI:456216"/>
    </reaction>
</comment>
<comment type="subunit">
    <text evidence="9">Homodimer.</text>
</comment>
<feature type="binding site" evidence="9">
    <location>
        <position position="16"/>
    </location>
    <ligand>
        <name>Mg(2+)</name>
        <dbReference type="ChEBI" id="CHEBI:18420"/>
    </ligand>
</feature>
<evidence type="ECO:0000313" key="11">
    <source>
        <dbReference type="Proteomes" id="UP000196475"/>
    </source>
</evidence>
<keyword evidence="2 9" id="KW-0436">Ligase</keyword>
<dbReference type="GO" id="GO:0005829">
    <property type="term" value="C:cytosol"/>
    <property type="evidence" value="ECO:0007669"/>
    <property type="project" value="TreeGrafter"/>
</dbReference>
<evidence type="ECO:0000256" key="5">
    <source>
        <dbReference type="ARBA" id="ARBA00022756"/>
    </source>
</evidence>
<evidence type="ECO:0000256" key="1">
    <source>
        <dbReference type="ARBA" id="ARBA00022490"/>
    </source>
</evidence>
<dbReference type="AlphaFoldDB" id="A0A1Y3PK00"/>
<dbReference type="Proteomes" id="UP000196475">
    <property type="component" value="Unassembled WGS sequence"/>
</dbReference>
<dbReference type="HAMAP" id="MF_00336">
    <property type="entry name" value="BioD"/>
    <property type="match status" value="1"/>
</dbReference>
<dbReference type="UniPathway" id="UPA00078">
    <property type="reaction ID" value="UER00161"/>
</dbReference>
<name>A0A1Y3PK00_9BACI</name>
<dbReference type="Pfam" id="PF13500">
    <property type="entry name" value="AAA_26"/>
    <property type="match status" value="1"/>
</dbReference>
<evidence type="ECO:0000256" key="3">
    <source>
        <dbReference type="ARBA" id="ARBA00022723"/>
    </source>
</evidence>
<comment type="caution">
    <text evidence="9">Lacks conserved residue(s) required for the propagation of feature annotation.</text>
</comment>
<reference evidence="11" key="1">
    <citation type="submission" date="2016-06" db="EMBL/GenBank/DDBJ databases">
        <authorList>
            <person name="Nascimento L."/>
            <person name="Pereira R.V."/>
            <person name="Martins L.F."/>
            <person name="Quaggio R.B."/>
            <person name="Silva A.M."/>
            <person name="Setubal J.C."/>
        </authorList>
    </citation>
    <scope>NUCLEOTIDE SEQUENCE [LARGE SCALE GENOMIC DNA]</scope>
</reference>
<feature type="binding site" evidence="9">
    <location>
        <begin position="112"/>
        <end position="115"/>
    </location>
    <ligand>
        <name>ATP</name>
        <dbReference type="ChEBI" id="CHEBI:30616"/>
    </ligand>
</feature>